<feature type="region of interest" description="Disordered" evidence="1">
    <location>
        <begin position="101"/>
        <end position="120"/>
    </location>
</feature>
<gene>
    <name evidence="2" type="ORF">LSAT_V11C800402840</name>
</gene>
<evidence type="ECO:0000256" key="1">
    <source>
        <dbReference type="SAM" id="MobiDB-lite"/>
    </source>
</evidence>
<organism evidence="2 3">
    <name type="scientific">Lactuca sativa</name>
    <name type="common">Garden lettuce</name>
    <dbReference type="NCBI Taxonomy" id="4236"/>
    <lineage>
        <taxon>Eukaryota</taxon>
        <taxon>Viridiplantae</taxon>
        <taxon>Streptophyta</taxon>
        <taxon>Embryophyta</taxon>
        <taxon>Tracheophyta</taxon>
        <taxon>Spermatophyta</taxon>
        <taxon>Magnoliopsida</taxon>
        <taxon>eudicotyledons</taxon>
        <taxon>Gunneridae</taxon>
        <taxon>Pentapetalae</taxon>
        <taxon>asterids</taxon>
        <taxon>campanulids</taxon>
        <taxon>Asterales</taxon>
        <taxon>Asteraceae</taxon>
        <taxon>Cichorioideae</taxon>
        <taxon>Cichorieae</taxon>
        <taxon>Lactucinae</taxon>
        <taxon>Lactuca</taxon>
    </lineage>
</organism>
<dbReference type="Proteomes" id="UP000235145">
    <property type="component" value="Unassembled WGS sequence"/>
</dbReference>
<accession>A0A9R1UUI6</accession>
<dbReference type="EMBL" id="NBSK02000008">
    <property type="protein sequence ID" value="KAJ0194257.1"/>
    <property type="molecule type" value="Genomic_DNA"/>
</dbReference>
<comment type="caution">
    <text evidence="2">The sequence shown here is derived from an EMBL/GenBank/DDBJ whole genome shotgun (WGS) entry which is preliminary data.</text>
</comment>
<keyword evidence="3" id="KW-1185">Reference proteome</keyword>
<evidence type="ECO:0000313" key="3">
    <source>
        <dbReference type="Proteomes" id="UP000235145"/>
    </source>
</evidence>
<name>A0A9R1UUI6_LACSA</name>
<dbReference type="AlphaFoldDB" id="A0A9R1UUI6"/>
<feature type="region of interest" description="Disordered" evidence="1">
    <location>
        <begin position="1"/>
        <end position="35"/>
    </location>
</feature>
<sequence length="120" mass="13642">MGNKAKCPKMGPLEAGPCKPRSKSNSEEAFKENQQVANQKVGFSRGWKRKCVLGVLKEEEIAVRSHEVEASLWIWDLCLLEKLHKPRLHYFMRKPKGRGIPTRWLNGPEGTSYDHGKAKA</sequence>
<proteinExistence type="predicted"/>
<evidence type="ECO:0000313" key="2">
    <source>
        <dbReference type="EMBL" id="KAJ0194257.1"/>
    </source>
</evidence>
<reference evidence="2 3" key="1">
    <citation type="journal article" date="2017" name="Nat. Commun.">
        <title>Genome assembly with in vitro proximity ligation data and whole-genome triplication in lettuce.</title>
        <authorList>
            <person name="Reyes-Chin-Wo S."/>
            <person name="Wang Z."/>
            <person name="Yang X."/>
            <person name="Kozik A."/>
            <person name="Arikit S."/>
            <person name="Song C."/>
            <person name="Xia L."/>
            <person name="Froenicke L."/>
            <person name="Lavelle D.O."/>
            <person name="Truco M.J."/>
            <person name="Xia R."/>
            <person name="Zhu S."/>
            <person name="Xu C."/>
            <person name="Xu H."/>
            <person name="Xu X."/>
            <person name="Cox K."/>
            <person name="Korf I."/>
            <person name="Meyers B.C."/>
            <person name="Michelmore R.W."/>
        </authorList>
    </citation>
    <scope>NUCLEOTIDE SEQUENCE [LARGE SCALE GENOMIC DNA]</scope>
    <source>
        <strain evidence="3">cv. Salinas</strain>
        <tissue evidence="2">Seedlings</tissue>
    </source>
</reference>
<protein>
    <submittedName>
        <fullName evidence="2">Uncharacterized protein</fullName>
    </submittedName>
</protein>